<organism evidence="1 2">
    <name type="scientific">Clostridium aciditolerans</name>
    <dbReference type="NCBI Taxonomy" id="339861"/>
    <lineage>
        <taxon>Bacteria</taxon>
        <taxon>Bacillati</taxon>
        <taxon>Bacillota</taxon>
        <taxon>Clostridia</taxon>
        <taxon>Eubacteriales</taxon>
        <taxon>Clostridiaceae</taxon>
        <taxon>Clostridium</taxon>
    </lineage>
</organism>
<dbReference type="EMBL" id="JAEEGB010000044">
    <property type="protein sequence ID" value="MBI6875442.1"/>
    <property type="molecule type" value="Genomic_DNA"/>
</dbReference>
<sequence>MDECPFLSTYDKDVECFKGCALYNYKDTGGICPFKKVSQYSCEALGSRNDLVELYEKDFPFVGKSFFEERNQYF</sequence>
<dbReference type="RefSeq" id="WP_178907749.1">
    <property type="nucleotide sequence ID" value="NZ_JAEEGB010000044.1"/>
</dbReference>
<evidence type="ECO:0000313" key="2">
    <source>
        <dbReference type="Proteomes" id="UP000622687"/>
    </source>
</evidence>
<accession>A0A934M5M9</accession>
<protein>
    <submittedName>
        <fullName evidence="1">Uncharacterized protein</fullName>
    </submittedName>
</protein>
<keyword evidence="2" id="KW-1185">Reference proteome</keyword>
<proteinExistence type="predicted"/>
<comment type="caution">
    <text evidence="1">The sequence shown here is derived from an EMBL/GenBank/DDBJ whole genome shotgun (WGS) entry which is preliminary data.</text>
</comment>
<reference evidence="1" key="1">
    <citation type="submission" date="2020-12" db="EMBL/GenBank/DDBJ databases">
        <title>Clostridium thailandense sp. nov., a novel acetogenic bacterium isolated from peat land soil in Thailand.</title>
        <authorList>
            <person name="Chaikitkaew S."/>
            <person name="Birkeland N.K."/>
        </authorList>
    </citation>
    <scope>NUCLEOTIDE SEQUENCE</scope>
    <source>
        <strain evidence="1">DSM 17425</strain>
    </source>
</reference>
<dbReference type="Proteomes" id="UP000622687">
    <property type="component" value="Unassembled WGS sequence"/>
</dbReference>
<dbReference type="AlphaFoldDB" id="A0A934M5M9"/>
<evidence type="ECO:0000313" key="1">
    <source>
        <dbReference type="EMBL" id="MBI6875442.1"/>
    </source>
</evidence>
<name>A0A934M5M9_9CLOT</name>
<gene>
    <name evidence="1" type="ORF">I6U51_22475</name>
</gene>